<accession>A0AAV1UJ03</accession>
<protein>
    <submittedName>
        <fullName evidence="2">Uncharacterized protein</fullName>
    </submittedName>
</protein>
<reference evidence="2" key="1">
    <citation type="submission" date="2024-01" db="EMBL/GenBank/DDBJ databases">
        <authorList>
            <person name="Webb A."/>
        </authorList>
    </citation>
    <scope>NUCLEOTIDE SEQUENCE</scope>
    <source>
        <strain evidence="2">Pm1</strain>
    </source>
</reference>
<organism evidence="2 3">
    <name type="scientific">Peronospora matthiolae</name>
    <dbReference type="NCBI Taxonomy" id="2874970"/>
    <lineage>
        <taxon>Eukaryota</taxon>
        <taxon>Sar</taxon>
        <taxon>Stramenopiles</taxon>
        <taxon>Oomycota</taxon>
        <taxon>Peronosporomycetes</taxon>
        <taxon>Peronosporales</taxon>
        <taxon>Peronosporaceae</taxon>
        <taxon>Peronospora</taxon>
    </lineage>
</organism>
<evidence type="ECO:0000256" key="1">
    <source>
        <dbReference type="SAM" id="MobiDB-lite"/>
    </source>
</evidence>
<proteinExistence type="predicted"/>
<sequence length="62" mass="6930">MSFDNGNNRDKAADLTPEKEQNQDVVIKTGWDSTIDQNVATCIAFERSNTVVMASITEHRCI</sequence>
<gene>
    <name evidence="2" type="ORF">PM001_LOCUS19242</name>
</gene>
<evidence type="ECO:0000313" key="3">
    <source>
        <dbReference type="Proteomes" id="UP001162060"/>
    </source>
</evidence>
<evidence type="ECO:0000313" key="2">
    <source>
        <dbReference type="EMBL" id="CAK7934092.1"/>
    </source>
</evidence>
<feature type="region of interest" description="Disordered" evidence="1">
    <location>
        <begin position="1"/>
        <end position="24"/>
    </location>
</feature>
<comment type="caution">
    <text evidence="2">The sequence shown here is derived from an EMBL/GenBank/DDBJ whole genome shotgun (WGS) entry which is preliminary data.</text>
</comment>
<name>A0AAV1UJ03_9STRA</name>
<dbReference type="AlphaFoldDB" id="A0AAV1UJ03"/>
<dbReference type="EMBL" id="CAKLBY020000197">
    <property type="protein sequence ID" value="CAK7934092.1"/>
    <property type="molecule type" value="Genomic_DNA"/>
</dbReference>
<dbReference type="Proteomes" id="UP001162060">
    <property type="component" value="Unassembled WGS sequence"/>
</dbReference>
<feature type="compositionally biased region" description="Basic and acidic residues" evidence="1">
    <location>
        <begin position="7"/>
        <end position="22"/>
    </location>
</feature>